<evidence type="ECO:0000313" key="5">
    <source>
        <dbReference type="Proteomes" id="UP000604825"/>
    </source>
</evidence>
<dbReference type="Proteomes" id="UP000604825">
    <property type="component" value="Unassembled WGS sequence"/>
</dbReference>
<dbReference type="Pfam" id="PF24758">
    <property type="entry name" value="LRR_At5g56370"/>
    <property type="match status" value="2"/>
</dbReference>
<dbReference type="EMBL" id="CAJGYO010000004">
    <property type="protein sequence ID" value="CAD6226068.1"/>
    <property type="molecule type" value="Genomic_DNA"/>
</dbReference>
<proteinExistence type="predicted"/>
<dbReference type="InterPro" id="IPR055411">
    <property type="entry name" value="LRR_FXL15/At3g58940/PEG3-like"/>
</dbReference>
<sequence>METQVAHRPAKRRKPEAPESPEQEGGVNISPLPATSESDSNHPGAEGDEPYVQDLPPGADGEEEDGVDRISSLRDAILGEVISRLPTKDAARTQILATRWRHLWRSAPLNLDGGDLRTIDVVSRILSAHRGPGRRFRFPAQRLQDHPATVDAWLRSPALDDLQEIDCWIPFIWGPQELQPPPLPASAFRFSSCLCVATLSQCHLSDDVAQALQFPSSRSSHFNRINSASLTSIGVGHADDGYQTSVTFLEEFIIEDAPCLKRILYHRPPQTGMPLQVSIISAPNLETLGCLNYTDYCSWFAMGSMIIEPYDMMEFRIINSTTPACTVKILAVNIFILSLDEIIDFMRCFPCLEKLYIQVNILN</sequence>
<organism evidence="4 5">
    <name type="scientific">Miscanthus lutarioriparius</name>
    <dbReference type="NCBI Taxonomy" id="422564"/>
    <lineage>
        <taxon>Eukaryota</taxon>
        <taxon>Viridiplantae</taxon>
        <taxon>Streptophyta</taxon>
        <taxon>Embryophyta</taxon>
        <taxon>Tracheophyta</taxon>
        <taxon>Spermatophyta</taxon>
        <taxon>Magnoliopsida</taxon>
        <taxon>Liliopsida</taxon>
        <taxon>Poales</taxon>
        <taxon>Poaceae</taxon>
        <taxon>PACMAD clade</taxon>
        <taxon>Panicoideae</taxon>
        <taxon>Andropogonodae</taxon>
        <taxon>Andropogoneae</taxon>
        <taxon>Saccharinae</taxon>
        <taxon>Miscanthus</taxon>
    </lineage>
</organism>
<dbReference type="CDD" id="cd22160">
    <property type="entry name" value="F-box_AtFBL13-like"/>
    <property type="match status" value="1"/>
</dbReference>
<feature type="domain" description="F-box" evidence="2">
    <location>
        <begin position="75"/>
        <end position="110"/>
    </location>
</feature>
<evidence type="ECO:0000256" key="1">
    <source>
        <dbReference type="SAM" id="MobiDB-lite"/>
    </source>
</evidence>
<dbReference type="SUPFAM" id="SSF81383">
    <property type="entry name" value="F-box domain"/>
    <property type="match status" value="1"/>
</dbReference>
<dbReference type="AlphaFoldDB" id="A0A811NJN6"/>
<gene>
    <name evidence="4" type="ORF">NCGR_LOCUS17940</name>
</gene>
<evidence type="ECO:0000259" key="2">
    <source>
        <dbReference type="Pfam" id="PF00646"/>
    </source>
</evidence>
<comment type="caution">
    <text evidence="4">The sequence shown here is derived from an EMBL/GenBank/DDBJ whole genome shotgun (WGS) entry which is preliminary data.</text>
</comment>
<feature type="region of interest" description="Disordered" evidence="1">
    <location>
        <begin position="1"/>
        <end position="66"/>
    </location>
</feature>
<accession>A0A811NJN6</accession>
<dbReference type="PANTHER" id="PTHR32141:SF144">
    <property type="entry name" value="OS07G0277500 PROTEIN"/>
    <property type="match status" value="1"/>
</dbReference>
<dbReference type="InterPro" id="IPR001810">
    <property type="entry name" value="F-box_dom"/>
</dbReference>
<dbReference type="Pfam" id="PF00646">
    <property type="entry name" value="F-box"/>
    <property type="match status" value="1"/>
</dbReference>
<feature type="domain" description="F-box/LRR-repeat protein 15/At3g58940/PEG3-like LRR" evidence="3">
    <location>
        <begin position="221"/>
        <end position="357"/>
    </location>
</feature>
<evidence type="ECO:0000259" key="3">
    <source>
        <dbReference type="Pfam" id="PF24758"/>
    </source>
</evidence>
<reference evidence="4" key="1">
    <citation type="submission" date="2020-10" db="EMBL/GenBank/DDBJ databases">
        <authorList>
            <person name="Han B."/>
            <person name="Lu T."/>
            <person name="Zhao Q."/>
            <person name="Huang X."/>
            <person name="Zhao Y."/>
        </authorList>
    </citation>
    <scope>NUCLEOTIDE SEQUENCE</scope>
</reference>
<dbReference type="InterPro" id="IPR055302">
    <property type="entry name" value="F-box_dom-containing"/>
</dbReference>
<protein>
    <submittedName>
        <fullName evidence="4">Uncharacterized protein</fullName>
    </submittedName>
</protein>
<dbReference type="OrthoDB" id="693675at2759"/>
<feature type="domain" description="F-box/LRR-repeat protein 15/At3g58940/PEG3-like LRR" evidence="3">
    <location>
        <begin position="150"/>
        <end position="216"/>
    </location>
</feature>
<keyword evidence="5" id="KW-1185">Reference proteome</keyword>
<dbReference type="InterPro" id="IPR036047">
    <property type="entry name" value="F-box-like_dom_sf"/>
</dbReference>
<dbReference type="InterPro" id="IPR053781">
    <property type="entry name" value="F-box_AtFBL13-like"/>
</dbReference>
<name>A0A811NJN6_9POAL</name>
<evidence type="ECO:0000313" key="4">
    <source>
        <dbReference type="EMBL" id="CAD6226068.1"/>
    </source>
</evidence>
<dbReference type="PANTHER" id="PTHR32141">
    <property type="match status" value="1"/>
</dbReference>